<dbReference type="InterPro" id="IPR026480">
    <property type="entry name" value="RMT2_dom"/>
</dbReference>
<dbReference type="EMBL" id="JFBX01000406">
    <property type="protein sequence ID" value="KXH39395.1"/>
    <property type="molecule type" value="Genomic_DNA"/>
</dbReference>
<dbReference type="OrthoDB" id="19014at2759"/>
<evidence type="ECO:0000256" key="3">
    <source>
        <dbReference type="ARBA" id="ARBA00004496"/>
    </source>
</evidence>
<dbReference type="InterPro" id="IPR051038">
    <property type="entry name" value="RMT2/GAMT_Mtase"/>
</dbReference>
<keyword evidence="16" id="KW-1185">Reference proteome</keyword>
<comment type="subcellular location">
    <subcellularLocation>
        <location evidence="3">Cytoplasm</location>
    </subcellularLocation>
    <subcellularLocation>
        <location evidence="2">Nucleus</location>
    </subcellularLocation>
</comment>
<evidence type="ECO:0000259" key="14">
    <source>
        <dbReference type="PROSITE" id="PS51559"/>
    </source>
</evidence>
<proteinExistence type="predicted"/>
<evidence type="ECO:0000256" key="5">
    <source>
        <dbReference type="ARBA" id="ARBA00018778"/>
    </source>
</evidence>
<dbReference type="InterPro" id="IPR029063">
    <property type="entry name" value="SAM-dependent_MTases_sf"/>
</dbReference>
<gene>
    <name evidence="15" type="ORF">CSIM01_11590</name>
</gene>
<evidence type="ECO:0000256" key="1">
    <source>
        <dbReference type="ARBA" id="ARBA00002207"/>
    </source>
</evidence>
<evidence type="ECO:0000256" key="2">
    <source>
        <dbReference type="ARBA" id="ARBA00004123"/>
    </source>
</evidence>
<sequence>MATPIDDSMQARIKTDCPDATREILLHAWSHDTSALKKLLQEPGQASCQDPTTGETPLHAAIRACGPAVPPSTDNEVQNGDDDGEAGEDLQVEEAKETVHELFLSGAIWNDVDNNNETPGCLALRLGQKALYNLCVEAGVRAEMLFGLLDGYEALSSGGSEMDEDEVEAVEGVEGTADADTNGDVVIQDVHDTEEAPELVEAPAPVSEEQQQQEPKTFQPPAVQDPSLNSEEYLASNLTYSSGKLVDEAGNGVMMAWETEIMRKSVDALIPPPSTTEDSSEADTSANTTSGKRILNIGFGMGIIDSMFRATSPARHHIIEAHPEVLAAIDNTTSTTTTTTANPDDSIPSTFGAAWESSSPQPGTYKIHRGRWQDVVPQLLEAGEVYDAIYFDTFGEDYGQLKTFFTEFIPGLLDFEGRFSFFNGLGADRRICYDVYTKVVEMHMADAGLDVEWDEMDVDMKGLEKAGAGEWEGVVRRYWTLDKYRLPTCTFMG</sequence>
<dbReference type="Proteomes" id="UP000070328">
    <property type="component" value="Unassembled WGS sequence"/>
</dbReference>
<evidence type="ECO:0000313" key="15">
    <source>
        <dbReference type="EMBL" id="KXH39395.1"/>
    </source>
</evidence>
<dbReference type="AlphaFoldDB" id="A0A135SU64"/>
<evidence type="ECO:0000256" key="13">
    <source>
        <dbReference type="SAM" id="MobiDB-lite"/>
    </source>
</evidence>
<dbReference type="SUPFAM" id="SSF48403">
    <property type="entry name" value="Ankyrin repeat"/>
    <property type="match status" value="1"/>
</dbReference>
<dbReference type="PANTHER" id="PTHR32379:SF1">
    <property type="entry name" value="GUANIDINOACETATE N-METHYLTRANSFERASE"/>
    <property type="match status" value="1"/>
</dbReference>
<keyword evidence="6" id="KW-0963">Cytoplasm</keyword>
<dbReference type="PROSITE" id="PS51559">
    <property type="entry name" value="SAM_RMT2"/>
    <property type="match status" value="1"/>
</dbReference>
<evidence type="ECO:0000256" key="10">
    <source>
        <dbReference type="ARBA" id="ARBA00023242"/>
    </source>
</evidence>
<dbReference type="GO" id="GO:0019702">
    <property type="term" value="F:protein arginine N5-methyltransferase activity"/>
    <property type="evidence" value="ECO:0007669"/>
    <property type="project" value="TreeGrafter"/>
</dbReference>
<feature type="region of interest" description="Disordered" evidence="13">
    <location>
        <begin position="269"/>
        <end position="289"/>
    </location>
</feature>
<dbReference type="InterPro" id="IPR036770">
    <property type="entry name" value="Ankyrin_rpt-contain_sf"/>
</dbReference>
<organism evidence="15 16">
    <name type="scientific">Colletotrichum simmondsii</name>
    <dbReference type="NCBI Taxonomy" id="703756"/>
    <lineage>
        <taxon>Eukaryota</taxon>
        <taxon>Fungi</taxon>
        <taxon>Dikarya</taxon>
        <taxon>Ascomycota</taxon>
        <taxon>Pezizomycotina</taxon>
        <taxon>Sordariomycetes</taxon>
        <taxon>Hypocreomycetidae</taxon>
        <taxon>Glomerellales</taxon>
        <taxon>Glomerellaceae</taxon>
        <taxon>Colletotrichum</taxon>
        <taxon>Colletotrichum acutatum species complex</taxon>
    </lineage>
</organism>
<dbReference type="PANTHER" id="PTHR32379">
    <property type="entry name" value="GUANIDINOACETATE N-METHYLTRANSFERASE"/>
    <property type="match status" value="1"/>
</dbReference>
<dbReference type="GO" id="GO:0005737">
    <property type="term" value="C:cytoplasm"/>
    <property type="evidence" value="ECO:0007669"/>
    <property type="project" value="UniProtKB-SubCell"/>
</dbReference>
<evidence type="ECO:0000256" key="9">
    <source>
        <dbReference type="ARBA" id="ARBA00022691"/>
    </source>
</evidence>
<reference evidence="15 16" key="1">
    <citation type="submission" date="2014-02" db="EMBL/GenBank/DDBJ databases">
        <title>The genome sequence of Colletotrichum simmondsii CBS122122.</title>
        <authorList>
            <person name="Baroncelli R."/>
            <person name="Thon M.R."/>
        </authorList>
    </citation>
    <scope>NUCLEOTIDE SEQUENCE [LARGE SCALE GENOMIC DNA]</scope>
    <source>
        <strain evidence="15 16">CBS122122</strain>
    </source>
</reference>
<dbReference type="InterPro" id="IPR017408">
    <property type="entry name" value="Arginine_N-MeTrfase_2"/>
</dbReference>
<name>A0A135SU64_9PEZI</name>
<keyword evidence="9" id="KW-0949">S-adenosyl-L-methionine</keyword>
<feature type="domain" description="RMT2" evidence="14">
    <location>
        <begin position="226"/>
        <end position="493"/>
    </location>
</feature>
<evidence type="ECO:0000256" key="8">
    <source>
        <dbReference type="ARBA" id="ARBA00022679"/>
    </source>
</evidence>
<dbReference type="PIRSF" id="PIRSF038148">
    <property type="entry name" value="Arginine_N-mtfrase-2"/>
    <property type="match status" value="1"/>
</dbReference>
<keyword evidence="10" id="KW-0539">Nucleus</keyword>
<evidence type="ECO:0000256" key="7">
    <source>
        <dbReference type="ARBA" id="ARBA00022603"/>
    </source>
</evidence>
<accession>A0A135SU64</accession>
<evidence type="ECO:0000256" key="4">
    <source>
        <dbReference type="ARBA" id="ARBA00011245"/>
    </source>
</evidence>
<comment type="caution">
    <text evidence="15">The sequence shown here is derived from an EMBL/GenBank/DDBJ whole genome shotgun (WGS) entry which is preliminary data.</text>
</comment>
<evidence type="ECO:0000256" key="12">
    <source>
        <dbReference type="ARBA" id="ARBA00031724"/>
    </source>
</evidence>
<evidence type="ECO:0000256" key="11">
    <source>
        <dbReference type="ARBA" id="ARBA00031001"/>
    </source>
</evidence>
<keyword evidence="7 15" id="KW-0489">Methyltransferase</keyword>
<evidence type="ECO:0000256" key="6">
    <source>
        <dbReference type="ARBA" id="ARBA00022490"/>
    </source>
</evidence>
<protein>
    <recommendedName>
        <fullName evidence="5">Protein arginine N-methyltransferase 2</fullName>
    </recommendedName>
    <alternativeName>
        <fullName evidence="11">Protein-arginine N5-methyltransferase</fullName>
    </alternativeName>
    <alternativeName>
        <fullName evidence="12">Type IV protein arginine N-methyltransferase</fullName>
    </alternativeName>
</protein>
<dbReference type="GO" id="GO:0032259">
    <property type="term" value="P:methylation"/>
    <property type="evidence" value="ECO:0007669"/>
    <property type="project" value="UniProtKB-KW"/>
</dbReference>
<dbReference type="Gene3D" id="1.25.40.20">
    <property type="entry name" value="Ankyrin repeat-containing domain"/>
    <property type="match status" value="1"/>
</dbReference>
<keyword evidence="8 15" id="KW-0808">Transferase</keyword>
<feature type="region of interest" description="Disordered" evidence="13">
    <location>
        <begin position="201"/>
        <end position="227"/>
    </location>
</feature>
<dbReference type="Gene3D" id="3.40.50.150">
    <property type="entry name" value="Vaccinia Virus protein VP39"/>
    <property type="match status" value="1"/>
</dbReference>
<dbReference type="SUPFAM" id="SSF53335">
    <property type="entry name" value="S-adenosyl-L-methionine-dependent methyltransferases"/>
    <property type="match status" value="1"/>
</dbReference>
<evidence type="ECO:0000313" key="16">
    <source>
        <dbReference type="Proteomes" id="UP000070328"/>
    </source>
</evidence>
<comment type="function">
    <text evidence="1">S-adenosyl-L-methionine-dependent protein-arginine N-methyltransferase that methylates the delta-nitrogen atom of arginine residues to form N5-methylarginine (type IV) in target proteins. Monomethylates ribosomal protein L12.</text>
</comment>
<dbReference type="GO" id="GO:0005634">
    <property type="term" value="C:nucleus"/>
    <property type="evidence" value="ECO:0007669"/>
    <property type="project" value="UniProtKB-SubCell"/>
</dbReference>
<comment type="subunit">
    <text evidence="4">Monomer.</text>
</comment>